<evidence type="ECO:0000256" key="2">
    <source>
        <dbReference type="ARBA" id="ARBA00022980"/>
    </source>
</evidence>
<comment type="caution">
    <text evidence="7">The sequence shown here is derived from an EMBL/GenBank/DDBJ whole genome shotgun (WGS) entry which is preliminary data.</text>
</comment>
<dbReference type="Proteomes" id="UP001642540">
    <property type="component" value="Unassembled WGS sequence"/>
</dbReference>
<dbReference type="PANTHER" id="PTHR13528:SF2">
    <property type="entry name" value="LARGE RIBOSOMAL SUBUNIT PROTEIN BL28M"/>
    <property type="match status" value="1"/>
</dbReference>
<evidence type="ECO:0000313" key="7">
    <source>
        <dbReference type="EMBL" id="CAL8100589.1"/>
    </source>
</evidence>
<gene>
    <name evidence="7" type="ORF">ODALV1_LOCUS10576</name>
</gene>
<dbReference type="SUPFAM" id="SSF143800">
    <property type="entry name" value="L28p-like"/>
    <property type="match status" value="1"/>
</dbReference>
<evidence type="ECO:0000256" key="4">
    <source>
        <dbReference type="ARBA" id="ARBA00035269"/>
    </source>
</evidence>
<feature type="region of interest" description="Disordered" evidence="6">
    <location>
        <begin position="255"/>
        <end position="274"/>
    </location>
</feature>
<keyword evidence="3" id="KW-0687">Ribonucleoprotein</keyword>
<dbReference type="InterPro" id="IPR034704">
    <property type="entry name" value="Ribosomal_bL28/bL31-like_sf"/>
</dbReference>
<evidence type="ECO:0000256" key="6">
    <source>
        <dbReference type="SAM" id="MobiDB-lite"/>
    </source>
</evidence>
<keyword evidence="2" id="KW-0689">Ribosomal protein</keyword>
<proteinExistence type="inferred from homology"/>
<evidence type="ECO:0000256" key="3">
    <source>
        <dbReference type="ARBA" id="ARBA00023274"/>
    </source>
</evidence>
<comment type="similarity">
    <text evidence="1">Belongs to the bacterial ribosomal protein bL28 family.</text>
</comment>
<dbReference type="PANTHER" id="PTHR13528">
    <property type="entry name" value="39S RIBOSOMAL PROTEIN L28, MITOCHONDRIAL"/>
    <property type="match status" value="1"/>
</dbReference>
<evidence type="ECO:0000313" key="8">
    <source>
        <dbReference type="Proteomes" id="UP001642540"/>
    </source>
</evidence>
<name>A0ABP1QEX0_9HEXA</name>
<dbReference type="EMBL" id="CAXLJM020000033">
    <property type="protein sequence ID" value="CAL8100589.1"/>
    <property type="molecule type" value="Genomic_DNA"/>
</dbReference>
<keyword evidence="8" id="KW-1185">Reference proteome</keyword>
<evidence type="ECO:0000256" key="1">
    <source>
        <dbReference type="ARBA" id="ARBA00008760"/>
    </source>
</evidence>
<organism evidence="7 8">
    <name type="scientific">Orchesella dallaii</name>
    <dbReference type="NCBI Taxonomy" id="48710"/>
    <lineage>
        <taxon>Eukaryota</taxon>
        <taxon>Metazoa</taxon>
        <taxon>Ecdysozoa</taxon>
        <taxon>Arthropoda</taxon>
        <taxon>Hexapoda</taxon>
        <taxon>Collembola</taxon>
        <taxon>Entomobryomorpha</taxon>
        <taxon>Entomobryoidea</taxon>
        <taxon>Orchesellidae</taxon>
        <taxon>Orchesellinae</taxon>
        <taxon>Orchesella</taxon>
    </lineage>
</organism>
<sequence>MSTVSNGYLAIHPSIRKLLHPSRFKIHRRQWDRAKVAQLPIEYQKFYTEWLDSEEKETPVHWIPRTEKWDRNPETGEVKPVQNEPYIINYPVEMHEGIWGGEGVIQGLVKRGKWTSPVPKYWTPTLKRSIVFSEILDKYFSVVVTERALRLIDEHHGLDSYLITTPAYDLKSLLALKLKRQMLMALLDKNFCHKNPTRQKELMEKFKEYLIPRAELDWYGLSVVEAVEKEKQMKEAKQDCTPLKVKLRQELFQKLKQERDTPSDSQAEGVSATTTSWMSKLNPFSKSAEAR</sequence>
<evidence type="ECO:0000256" key="5">
    <source>
        <dbReference type="ARBA" id="ARBA00035538"/>
    </source>
</evidence>
<accession>A0ABP1QEX0</accession>
<feature type="compositionally biased region" description="Polar residues" evidence="6">
    <location>
        <begin position="263"/>
        <end position="274"/>
    </location>
</feature>
<dbReference type="InterPro" id="IPR026569">
    <property type="entry name" value="Ribosomal_bL28"/>
</dbReference>
<protein>
    <recommendedName>
        <fullName evidence="4">Large ribosomal subunit protein bL28m</fullName>
    </recommendedName>
    <alternativeName>
        <fullName evidence="5">39S ribosomal protein L28, mitochondrial</fullName>
    </alternativeName>
</protein>
<reference evidence="7 8" key="1">
    <citation type="submission" date="2024-08" db="EMBL/GenBank/DDBJ databases">
        <authorList>
            <person name="Cucini C."/>
            <person name="Frati F."/>
        </authorList>
    </citation>
    <scope>NUCLEOTIDE SEQUENCE [LARGE SCALE GENOMIC DNA]</scope>
</reference>